<evidence type="ECO:0000313" key="1">
    <source>
        <dbReference type="EMBL" id="CAI5452130.1"/>
    </source>
</evidence>
<sequence>MMSCVEGSEISEHEIKFKLLNCSNAPHRDDFLIAEIPKEIFRFESVFQNTSLSRMYNCTNVSDRFYNGPNYTQSSKLFSGRKSCLGKGCSSTSEFHLNIQKMPTTFICKADGSMVVELIRNVCKNGECKYVFNLKDPSQLMDLVKEPGVHSVDIVVEKNGENCFDTMVMNLLSKFAKNIRNVNAIFDEIVPASFPLFLRRLKRLNILRVQHRQNEIIDLNKWTSGLKRIQILELHYPDELGIGYKIDANAFRSLAVGRSQNGEFSQFLQLSAYRTQFDLSAAQFNQYIRFAVSNADIIGYTSEEDFSKTVEKGYSAYNSRTIFRFRATPNLFRKIADDFRKLVKCNEENLIYEHQCEQAPDSLWMGHNGHILFMDRL</sequence>
<evidence type="ECO:0000313" key="2">
    <source>
        <dbReference type="Proteomes" id="UP001152747"/>
    </source>
</evidence>
<keyword evidence="2" id="KW-1185">Reference proteome</keyword>
<gene>
    <name evidence="1" type="ORF">CAMP_LOCUS14767</name>
</gene>
<organism evidence="1 2">
    <name type="scientific">Caenorhabditis angaria</name>
    <dbReference type="NCBI Taxonomy" id="860376"/>
    <lineage>
        <taxon>Eukaryota</taxon>
        <taxon>Metazoa</taxon>
        <taxon>Ecdysozoa</taxon>
        <taxon>Nematoda</taxon>
        <taxon>Chromadorea</taxon>
        <taxon>Rhabditida</taxon>
        <taxon>Rhabditina</taxon>
        <taxon>Rhabditomorpha</taxon>
        <taxon>Rhabditoidea</taxon>
        <taxon>Rhabditidae</taxon>
        <taxon>Peloderinae</taxon>
        <taxon>Caenorhabditis</taxon>
    </lineage>
</organism>
<dbReference type="EMBL" id="CANHGI010000005">
    <property type="protein sequence ID" value="CAI5452130.1"/>
    <property type="molecule type" value="Genomic_DNA"/>
</dbReference>
<dbReference type="Proteomes" id="UP001152747">
    <property type="component" value="Unassembled WGS sequence"/>
</dbReference>
<dbReference type="AlphaFoldDB" id="A0A9P1IVX5"/>
<accession>A0A9P1IVX5</accession>
<protein>
    <submittedName>
        <fullName evidence="1">Uncharacterized protein</fullName>
    </submittedName>
</protein>
<comment type="caution">
    <text evidence="1">The sequence shown here is derived from an EMBL/GenBank/DDBJ whole genome shotgun (WGS) entry which is preliminary data.</text>
</comment>
<name>A0A9P1IVX5_9PELO</name>
<reference evidence="1" key="1">
    <citation type="submission" date="2022-11" db="EMBL/GenBank/DDBJ databases">
        <authorList>
            <person name="Kikuchi T."/>
        </authorList>
    </citation>
    <scope>NUCLEOTIDE SEQUENCE</scope>
    <source>
        <strain evidence="1">PS1010</strain>
    </source>
</reference>
<proteinExistence type="predicted"/>